<comment type="caution">
    <text evidence="1">The sequence shown here is derived from an EMBL/GenBank/DDBJ whole genome shotgun (WGS) entry which is preliminary data.</text>
</comment>
<protein>
    <submittedName>
        <fullName evidence="1">Uncharacterized protein</fullName>
    </submittedName>
</protein>
<dbReference type="Proteomes" id="UP001060215">
    <property type="component" value="Chromosome 5"/>
</dbReference>
<organism evidence="1 2">
    <name type="scientific">Camellia lanceoleosa</name>
    <dbReference type="NCBI Taxonomy" id="1840588"/>
    <lineage>
        <taxon>Eukaryota</taxon>
        <taxon>Viridiplantae</taxon>
        <taxon>Streptophyta</taxon>
        <taxon>Embryophyta</taxon>
        <taxon>Tracheophyta</taxon>
        <taxon>Spermatophyta</taxon>
        <taxon>Magnoliopsida</taxon>
        <taxon>eudicotyledons</taxon>
        <taxon>Gunneridae</taxon>
        <taxon>Pentapetalae</taxon>
        <taxon>asterids</taxon>
        <taxon>Ericales</taxon>
        <taxon>Theaceae</taxon>
        <taxon>Camellia</taxon>
    </lineage>
</organism>
<proteinExistence type="predicted"/>
<sequence>MPTRDQWMLLLGLRWHLMRNQADGGWRCAPVGCGTASSRSADRLGAWTGAGRGGGQSGSKASKTASRYCDLGAARKAATSHACAFGALARLAPGQHGTQDATAAAWHARGGAGRPGMAWLARGMGSVACVQTAHAVSWRRDGVATGLPRRPGHARGDAMVCQPPLFSSWPDGMSSSWRGLGMACRRFAFALPAHGMACLWPRPWHVIFAGFNRRLGHGMASLVRP</sequence>
<name>A0ACC0H967_9ERIC</name>
<evidence type="ECO:0000313" key="2">
    <source>
        <dbReference type="Proteomes" id="UP001060215"/>
    </source>
</evidence>
<keyword evidence="2" id="KW-1185">Reference proteome</keyword>
<gene>
    <name evidence="1" type="ORF">LOK49_LG06G02399</name>
</gene>
<dbReference type="EMBL" id="CM045762">
    <property type="protein sequence ID" value="KAI8009745.1"/>
    <property type="molecule type" value="Genomic_DNA"/>
</dbReference>
<evidence type="ECO:0000313" key="1">
    <source>
        <dbReference type="EMBL" id="KAI8009745.1"/>
    </source>
</evidence>
<accession>A0ACC0H967</accession>
<reference evidence="1 2" key="1">
    <citation type="journal article" date="2022" name="Plant J.">
        <title>Chromosome-level genome of Camellia lanceoleosa provides a valuable resource for understanding genome evolution and self-incompatibility.</title>
        <authorList>
            <person name="Gong W."/>
            <person name="Xiao S."/>
            <person name="Wang L."/>
            <person name="Liao Z."/>
            <person name="Chang Y."/>
            <person name="Mo W."/>
            <person name="Hu G."/>
            <person name="Li W."/>
            <person name="Zhao G."/>
            <person name="Zhu H."/>
            <person name="Hu X."/>
            <person name="Ji K."/>
            <person name="Xiang X."/>
            <person name="Song Q."/>
            <person name="Yuan D."/>
            <person name="Jin S."/>
            <person name="Zhang L."/>
        </authorList>
    </citation>
    <scope>NUCLEOTIDE SEQUENCE [LARGE SCALE GENOMIC DNA]</scope>
    <source>
        <strain evidence="1">SQ_2022a</strain>
    </source>
</reference>